<dbReference type="InParanoid" id="A0A0D2J2Y1"/>
<dbReference type="Proteomes" id="UP000032233">
    <property type="component" value="Unassembled WGS sequence"/>
</dbReference>
<dbReference type="Gene3D" id="1.20.1720.10">
    <property type="entry name" value="Multidrug resistance protein D"/>
    <property type="match status" value="1"/>
</dbReference>
<dbReference type="EMBL" id="AZAC01000030">
    <property type="protein sequence ID" value="KIX12499.1"/>
    <property type="molecule type" value="Genomic_DNA"/>
</dbReference>
<dbReference type="SUPFAM" id="SSF103473">
    <property type="entry name" value="MFS general substrate transporter"/>
    <property type="match status" value="1"/>
</dbReference>
<dbReference type="PANTHER" id="PTHR42718">
    <property type="entry name" value="MAJOR FACILITATOR SUPERFAMILY MULTIDRUG TRANSPORTER MFSC"/>
    <property type="match status" value="1"/>
</dbReference>
<evidence type="ECO:0000313" key="10">
    <source>
        <dbReference type="Proteomes" id="UP000032233"/>
    </source>
</evidence>
<evidence type="ECO:0000256" key="5">
    <source>
        <dbReference type="ARBA" id="ARBA00022989"/>
    </source>
</evidence>
<dbReference type="GO" id="GO:0005886">
    <property type="term" value="C:plasma membrane"/>
    <property type="evidence" value="ECO:0007669"/>
    <property type="project" value="UniProtKB-SubCell"/>
</dbReference>
<dbReference type="InterPro" id="IPR036259">
    <property type="entry name" value="MFS_trans_sf"/>
</dbReference>
<feature type="transmembrane region" description="Helical" evidence="7">
    <location>
        <begin position="309"/>
        <end position="326"/>
    </location>
</feature>
<dbReference type="FunCoup" id="A0A0D2J2Y1">
    <property type="interactions" value="163"/>
</dbReference>
<feature type="transmembrane region" description="Helical" evidence="7">
    <location>
        <begin position="147"/>
        <end position="166"/>
    </location>
</feature>
<evidence type="ECO:0000256" key="7">
    <source>
        <dbReference type="SAM" id="Phobius"/>
    </source>
</evidence>
<evidence type="ECO:0000256" key="4">
    <source>
        <dbReference type="ARBA" id="ARBA00022692"/>
    </source>
</evidence>
<keyword evidence="6 7" id="KW-0472">Membrane</keyword>
<feature type="transmembrane region" description="Helical" evidence="7">
    <location>
        <begin position="204"/>
        <end position="223"/>
    </location>
</feature>
<evidence type="ECO:0000256" key="6">
    <source>
        <dbReference type="ARBA" id="ARBA00023136"/>
    </source>
</evidence>
<feature type="transmembrane region" description="Helical" evidence="7">
    <location>
        <begin position="57"/>
        <end position="77"/>
    </location>
</feature>
<proteinExistence type="predicted"/>
<feature type="transmembrane region" description="Helical" evidence="7">
    <location>
        <begin position="405"/>
        <end position="426"/>
    </location>
</feature>
<dbReference type="PROSITE" id="PS50850">
    <property type="entry name" value="MFS"/>
    <property type="match status" value="1"/>
</dbReference>
<keyword evidence="3" id="KW-1003">Cell membrane</keyword>
<keyword evidence="5 7" id="KW-1133">Transmembrane helix</keyword>
<evidence type="ECO:0000256" key="1">
    <source>
        <dbReference type="ARBA" id="ARBA00004651"/>
    </source>
</evidence>
<dbReference type="CDD" id="cd17321">
    <property type="entry name" value="MFS_MMR_MDR_like"/>
    <property type="match status" value="1"/>
</dbReference>
<feature type="transmembrane region" description="Helical" evidence="7">
    <location>
        <begin position="172"/>
        <end position="192"/>
    </location>
</feature>
<gene>
    <name evidence="9" type="ORF">X474_18745</name>
</gene>
<dbReference type="AlphaFoldDB" id="A0A0D2J2Y1"/>
<dbReference type="GO" id="GO:0022857">
    <property type="term" value="F:transmembrane transporter activity"/>
    <property type="evidence" value="ECO:0007669"/>
    <property type="project" value="InterPro"/>
</dbReference>
<feature type="domain" description="Major facilitator superfamily (MFS) profile" evidence="8">
    <location>
        <begin position="19"/>
        <end position="508"/>
    </location>
</feature>
<comment type="caution">
    <text evidence="9">The sequence shown here is derived from an EMBL/GenBank/DDBJ whole genome shotgun (WGS) entry which is preliminary data.</text>
</comment>
<comment type="subcellular location">
    <subcellularLocation>
        <location evidence="1">Cell membrane</location>
        <topology evidence="1">Multi-pass membrane protein</topology>
    </subcellularLocation>
</comment>
<dbReference type="Pfam" id="PF07690">
    <property type="entry name" value="MFS_1"/>
    <property type="match status" value="1"/>
</dbReference>
<evidence type="ECO:0000256" key="2">
    <source>
        <dbReference type="ARBA" id="ARBA00022448"/>
    </source>
</evidence>
<evidence type="ECO:0000256" key="3">
    <source>
        <dbReference type="ARBA" id="ARBA00022475"/>
    </source>
</evidence>
<feature type="transmembrane region" description="Helical" evidence="7">
    <location>
        <begin position="272"/>
        <end position="297"/>
    </location>
</feature>
<name>A0A0D2J2Y1_9BACT</name>
<keyword evidence="4 7" id="KW-0812">Transmembrane</keyword>
<evidence type="ECO:0000259" key="8">
    <source>
        <dbReference type="PROSITE" id="PS50850"/>
    </source>
</evidence>
<dbReference type="PANTHER" id="PTHR42718:SF42">
    <property type="entry name" value="EXPORT PROTEIN"/>
    <property type="match status" value="1"/>
</dbReference>
<feature type="transmembrane region" description="Helical" evidence="7">
    <location>
        <begin position="235"/>
        <end position="252"/>
    </location>
</feature>
<dbReference type="RefSeq" id="WP_044350564.1">
    <property type="nucleotide sequence ID" value="NZ_AZAC01000030.1"/>
</dbReference>
<feature type="transmembrane region" description="Helical" evidence="7">
    <location>
        <begin position="363"/>
        <end position="384"/>
    </location>
</feature>
<sequence length="517" mass="55254">MPDQSKTNEEAYNPLRWWAFSVLALAVLIVVLDHMVLNVALPTLQRRLGAGISELQWIVDAYILTFASLLLTMGALGDRVGHSIMLRVGMSVFGLASLFGAFSDSVEQLVAARVFMGLGGAMIIPATLAIISGLFSPQERGKAIGAWGAMNGLGVVLGPLLGGWLLEHFSWSAVFLINVPIVIIALIAGFFLVPKSRARIKRGVDLPGTFLSAATVFLLVFSIIKGGDLGWKNPLIYQSLVLSLVCGGLFILREIRAKSPMLDLSLFKDPHFSAGGGSIAIMTFAMFGSLFALTLYMQFVKAYSPMETGLRFLPVAVGYALGSVFSNKCVMRWGARSVVAAGFAGMAALAPLMAFWLSDTPFWLIGTYVGLFSFCQGNIMPPALNVVLKSLPQERAGVGSAIGNVSFQVGGALGIAALGSLMGSVYRSQMDTALKAEAALPAQVAQVARESLGGAVISAGSLPEEIGQGLLSLARNSFMDGWMVIFWVICVLGFIGMLFVLRFMPPRHDYLAKPLQR</sequence>
<feature type="transmembrane region" description="Helical" evidence="7">
    <location>
        <begin position="481"/>
        <end position="501"/>
    </location>
</feature>
<dbReference type="NCBIfam" id="TIGR00711">
    <property type="entry name" value="efflux_EmrB"/>
    <property type="match status" value="1"/>
</dbReference>
<keyword evidence="2" id="KW-0813">Transport</keyword>
<reference evidence="9 10" key="1">
    <citation type="submission" date="2013-11" db="EMBL/GenBank/DDBJ databases">
        <title>Metagenomic analysis of a methanogenic consortium involved in long chain n-alkane degradation.</title>
        <authorList>
            <person name="Davidova I.A."/>
            <person name="Callaghan A.V."/>
            <person name="Wawrik B."/>
            <person name="Pruitt S."/>
            <person name="Marks C."/>
            <person name="Duncan K.E."/>
            <person name="Suflita J.M."/>
        </authorList>
    </citation>
    <scope>NUCLEOTIDE SEQUENCE [LARGE SCALE GENOMIC DNA]</scope>
    <source>
        <strain evidence="9 10">SPR</strain>
    </source>
</reference>
<dbReference type="OrthoDB" id="9812221at2"/>
<feature type="transmembrane region" description="Helical" evidence="7">
    <location>
        <begin position="84"/>
        <end position="102"/>
    </location>
</feature>
<dbReference type="InterPro" id="IPR004638">
    <property type="entry name" value="EmrB-like"/>
</dbReference>
<organism evidence="9 10">
    <name type="scientific">Dethiosulfatarculus sandiegensis</name>
    <dbReference type="NCBI Taxonomy" id="1429043"/>
    <lineage>
        <taxon>Bacteria</taxon>
        <taxon>Pseudomonadati</taxon>
        <taxon>Thermodesulfobacteriota</taxon>
        <taxon>Desulfarculia</taxon>
        <taxon>Desulfarculales</taxon>
        <taxon>Desulfarculaceae</taxon>
        <taxon>Dethiosulfatarculus</taxon>
    </lineage>
</organism>
<evidence type="ECO:0000313" key="9">
    <source>
        <dbReference type="EMBL" id="KIX12499.1"/>
    </source>
</evidence>
<feature type="transmembrane region" description="Helical" evidence="7">
    <location>
        <begin position="15"/>
        <end position="37"/>
    </location>
</feature>
<dbReference type="Gene3D" id="1.20.1250.20">
    <property type="entry name" value="MFS general substrate transporter like domains"/>
    <property type="match status" value="1"/>
</dbReference>
<dbReference type="InterPro" id="IPR011701">
    <property type="entry name" value="MFS"/>
</dbReference>
<accession>A0A0D2J2Y1</accession>
<feature type="transmembrane region" description="Helical" evidence="7">
    <location>
        <begin position="114"/>
        <end position="135"/>
    </location>
</feature>
<protein>
    <recommendedName>
        <fullName evidence="8">Major facilitator superfamily (MFS) profile domain-containing protein</fullName>
    </recommendedName>
</protein>
<keyword evidence="10" id="KW-1185">Reference proteome</keyword>
<dbReference type="InterPro" id="IPR020846">
    <property type="entry name" value="MFS_dom"/>
</dbReference>
<dbReference type="STRING" id="1429043.X474_18745"/>
<dbReference type="PRINTS" id="PR01036">
    <property type="entry name" value="TCRTETB"/>
</dbReference>
<feature type="transmembrane region" description="Helical" evidence="7">
    <location>
        <begin position="338"/>
        <end position="357"/>
    </location>
</feature>